<feature type="compositionally biased region" description="Basic and acidic residues" evidence="1">
    <location>
        <begin position="202"/>
        <end position="229"/>
    </location>
</feature>
<dbReference type="EMBL" id="MU157833">
    <property type="protein sequence ID" value="KAF9532039.1"/>
    <property type="molecule type" value="Genomic_DNA"/>
</dbReference>
<feature type="transmembrane region" description="Helical" evidence="2">
    <location>
        <begin position="388"/>
        <end position="413"/>
    </location>
</feature>
<feature type="compositionally biased region" description="Polar residues" evidence="1">
    <location>
        <begin position="7"/>
        <end position="27"/>
    </location>
</feature>
<sequence length="429" mass="47495">MSSSSSTRQRAPSLPSTASVANGSASIRGSLRRPPPPVSKVVTSPPWARDEPPSPKEQPPSSGYINDGFPTETRFSDVASFQSNPSQSASRWWTFTLPRNRTLDRTDSMDHVMPTAPTFSPKAERRSFRDKSLAWIPTTTSLKEAGVLNRRDKEKESSEQPLNSPPPLSLQLPLQPPSASFTIAQTGTPGWNTPWTPQHEAQGPRRRSDSYHFVDEHRASPDSGKDRSPWGRRKKKVRTFILTNIYVPLFFRFINIAFTGAALGISVRIRRIEVQNNLLGAVGSSPTVVIIFASFTLVHVIASIYLEYFGRPLGLWRTSAKLAHTLLETLFICLWSAALSLTFDNFFTSLIPCASPSSTSWYNKLSRPPSNIPSTDGSVGDRICDSQLSLIVLVGLGLIAYCVNLVISLYRIFEKVKYHPLSLPSGLRP</sequence>
<evidence type="ECO:0000256" key="1">
    <source>
        <dbReference type="SAM" id="MobiDB-lite"/>
    </source>
</evidence>
<dbReference type="PANTHER" id="PTHR36819">
    <property type="entry name" value="REGULATOR OF PHOSPHOLIPASE D SRF1"/>
    <property type="match status" value="1"/>
</dbReference>
<feature type="compositionally biased region" description="Low complexity" evidence="1">
    <location>
        <begin position="186"/>
        <end position="197"/>
    </location>
</feature>
<dbReference type="Proteomes" id="UP000807306">
    <property type="component" value="Unassembled WGS sequence"/>
</dbReference>
<proteinExistence type="predicted"/>
<evidence type="ECO:0000313" key="4">
    <source>
        <dbReference type="Proteomes" id="UP000807306"/>
    </source>
</evidence>
<organism evidence="3 4">
    <name type="scientific">Crepidotus variabilis</name>
    <dbReference type="NCBI Taxonomy" id="179855"/>
    <lineage>
        <taxon>Eukaryota</taxon>
        <taxon>Fungi</taxon>
        <taxon>Dikarya</taxon>
        <taxon>Basidiomycota</taxon>
        <taxon>Agaricomycotina</taxon>
        <taxon>Agaricomycetes</taxon>
        <taxon>Agaricomycetidae</taxon>
        <taxon>Agaricales</taxon>
        <taxon>Agaricineae</taxon>
        <taxon>Crepidotaceae</taxon>
        <taxon>Crepidotus</taxon>
    </lineage>
</organism>
<feature type="transmembrane region" description="Helical" evidence="2">
    <location>
        <begin position="287"/>
        <end position="310"/>
    </location>
</feature>
<keyword evidence="2" id="KW-0812">Transmembrane</keyword>
<feature type="region of interest" description="Disordered" evidence="1">
    <location>
        <begin position="106"/>
        <end position="131"/>
    </location>
</feature>
<feature type="compositionally biased region" description="Basic and acidic residues" evidence="1">
    <location>
        <begin position="122"/>
        <end position="131"/>
    </location>
</feature>
<feature type="region of interest" description="Disordered" evidence="1">
    <location>
        <begin position="145"/>
        <end position="230"/>
    </location>
</feature>
<dbReference type="AlphaFoldDB" id="A0A9P6JTR5"/>
<keyword evidence="4" id="KW-1185">Reference proteome</keyword>
<comment type="caution">
    <text evidence="3">The sequence shown here is derived from an EMBL/GenBank/DDBJ whole genome shotgun (WGS) entry which is preliminary data.</text>
</comment>
<evidence type="ECO:0000313" key="3">
    <source>
        <dbReference type="EMBL" id="KAF9532039.1"/>
    </source>
</evidence>
<feature type="region of interest" description="Disordered" evidence="1">
    <location>
        <begin position="1"/>
        <end position="74"/>
    </location>
</feature>
<dbReference type="PANTHER" id="PTHR36819:SF1">
    <property type="entry name" value="REGULATOR OF PHOSPHOLIPASE D SRF1"/>
    <property type="match status" value="1"/>
</dbReference>
<feature type="transmembrane region" description="Helical" evidence="2">
    <location>
        <begin position="322"/>
        <end position="343"/>
    </location>
</feature>
<gene>
    <name evidence="3" type="ORF">CPB83DRAFT_848238</name>
</gene>
<accession>A0A9P6JTR5</accession>
<evidence type="ECO:0000256" key="2">
    <source>
        <dbReference type="SAM" id="Phobius"/>
    </source>
</evidence>
<keyword evidence="2" id="KW-1133">Transmembrane helix</keyword>
<feature type="transmembrane region" description="Helical" evidence="2">
    <location>
        <begin position="241"/>
        <end position="267"/>
    </location>
</feature>
<reference evidence="3" key="1">
    <citation type="submission" date="2020-11" db="EMBL/GenBank/DDBJ databases">
        <authorList>
            <consortium name="DOE Joint Genome Institute"/>
            <person name="Ahrendt S."/>
            <person name="Riley R."/>
            <person name="Andreopoulos W."/>
            <person name="Labutti K."/>
            <person name="Pangilinan J."/>
            <person name="Ruiz-Duenas F.J."/>
            <person name="Barrasa J.M."/>
            <person name="Sanchez-Garcia M."/>
            <person name="Camarero S."/>
            <person name="Miyauchi S."/>
            <person name="Serrano A."/>
            <person name="Linde D."/>
            <person name="Babiker R."/>
            <person name="Drula E."/>
            <person name="Ayuso-Fernandez I."/>
            <person name="Pacheco R."/>
            <person name="Padilla G."/>
            <person name="Ferreira P."/>
            <person name="Barriuso J."/>
            <person name="Kellner H."/>
            <person name="Castanera R."/>
            <person name="Alfaro M."/>
            <person name="Ramirez L."/>
            <person name="Pisabarro A.G."/>
            <person name="Kuo A."/>
            <person name="Tritt A."/>
            <person name="Lipzen A."/>
            <person name="He G."/>
            <person name="Yan M."/>
            <person name="Ng V."/>
            <person name="Cullen D."/>
            <person name="Martin F."/>
            <person name="Rosso M.-N."/>
            <person name="Henrissat B."/>
            <person name="Hibbett D."/>
            <person name="Martinez A.T."/>
            <person name="Grigoriev I.V."/>
        </authorList>
    </citation>
    <scope>NUCLEOTIDE SEQUENCE</scope>
    <source>
        <strain evidence="3">CBS 506.95</strain>
    </source>
</reference>
<dbReference type="InterPro" id="IPR037737">
    <property type="entry name" value="Srf1"/>
</dbReference>
<dbReference type="OrthoDB" id="1436450at2759"/>
<protein>
    <submittedName>
        <fullName evidence="3">Uncharacterized protein</fullName>
    </submittedName>
</protein>
<dbReference type="GO" id="GO:0000324">
    <property type="term" value="C:fungal-type vacuole"/>
    <property type="evidence" value="ECO:0007669"/>
    <property type="project" value="TreeGrafter"/>
</dbReference>
<feature type="compositionally biased region" description="Basic and acidic residues" evidence="1">
    <location>
        <begin position="149"/>
        <end position="158"/>
    </location>
</feature>
<name>A0A9P6JTR5_9AGAR</name>
<keyword evidence="2" id="KW-0472">Membrane</keyword>
<dbReference type="GO" id="GO:0071944">
    <property type="term" value="C:cell periphery"/>
    <property type="evidence" value="ECO:0007669"/>
    <property type="project" value="TreeGrafter"/>
</dbReference>